<evidence type="ECO:0000256" key="3">
    <source>
        <dbReference type="ARBA" id="ARBA00022737"/>
    </source>
</evidence>
<dbReference type="SMART" id="SM00355">
    <property type="entry name" value="ZnF_C2H2"/>
    <property type="match status" value="4"/>
</dbReference>
<dbReference type="SUPFAM" id="SSF57667">
    <property type="entry name" value="beta-beta-alpha zinc fingers"/>
    <property type="match status" value="2"/>
</dbReference>
<dbReference type="PANTHER" id="PTHR24394">
    <property type="entry name" value="ZINC FINGER PROTEIN"/>
    <property type="match status" value="1"/>
</dbReference>
<dbReference type="InterPro" id="IPR000210">
    <property type="entry name" value="BTB/POZ_dom"/>
</dbReference>
<dbReference type="Pfam" id="PF13894">
    <property type="entry name" value="zf-C2H2_4"/>
    <property type="match status" value="1"/>
</dbReference>
<dbReference type="PANTHER" id="PTHR24394:SF29">
    <property type="entry name" value="MYONEURIN"/>
    <property type="match status" value="1"/>
</dbReference>
<evidence type="ECO:0000256" key="5">
    <source>
        <dbReference type="ARBA" id="ARBA00022833"/>
    </source>
</evidence>
<evidence type="ECO:0000313" key="10">
    <source>
        <dbReference type="Ensembl" id="ENSCSAVP00000002512.1"/>
    </source>
</evidence>
<keyword evidence="4 7" id="KW-0863">Zinc-finger</keyword>
<keyword evidence="3" id="KW-0677">Repeat</keyword>
<dbReference type="GO" id="GO:0000981">
    <property type="term" value="F:DNA-binding transcription factor activity, RNA polymerase II-specific"/>
    <property type="evidence" value="ECO:0007669"/>
    <property type="project" value="TreeGrafter"/>
</dbReference>
<protein>
    <submittedName>
        <fullName evidence="10">Uncharacterized protein</fullName>
    </submittedName>
</protein>
<reference evidence="10" key="3">
    <citation type="submission" date="2025-09" db="UniProtKB">
        <authorList>
            <consortium name="Ensembl"/>
        </authorList>
    </citation>
    <scope>IDENTIFICATION</scope>
</reference>
<dbReference type="Pfam" id="PF00651">
    <property type="entry name" value="BTB"/>
    <property type="match status" value="1"/>
</dbReference>
<feature type="domain" description="C2H2-type" evidence="9">
    <location>
        <begin position="424"/>
        <end position="451"/>
    </location>
</feature>
<reference evidence="11" key="1">
    <citation type="submission" date="2003-08" db="EMBL/GenBank/DDBJ databases">
        <authorList>
            <person name="Birren B."/>
            <person name="Nusbaum C."/>
            <person name="Abebe A."/>
            <person name="Abouelleil A."/>
            <person name="Adekoya E."/>
            <person name="Ait-zahra M."/>
            <person name="Allen N."/>
            <person name="Allen T."/>
            <person name="An P."/>
            <person name="Anderson M."/>
            <person name="Anderson S."/>
            <person name="Arachchi H."/>
            <person name="Armbruster J."/>
            <person name="Bachantsang P."/>
            <person name="Baldwin J."/>
            <person name="Barry A."/>
            <person name="Bayul T."/>
            <person name="Blitshsteyn B."/>
            <person name="Bloom T."/>
            <person name="Blye J."/>
            <person name="Boguslavskiy L."/>
            <person name="Borowsky M."/>
            <person name="Boukhgalter B."/>
            <person name="Brunache A."/>
            <person name="Butler J."/>
            <person name="Calixte N."/>
            <person name="Calvo S."/>
            <person name="Camarata J."/>
            <person name="Campo K."/>
            <person name="Chang J."/>
            <person name="Cheshatsang Y."/>
            <person name="Citroen M."/>
            <person name="Collymore A."/>
            <person name="Considine T."/>
            <person name="Cook A."/>
            <person name="Cooke P."/>
            <person name="Corum B."/>
            <person name="Cuomo C."/>
            <person name="David R."/>
            <person name="Dawoe T."/>
            <person name="Degray S."/>
            <person name="Dodge S."/>
            <person name="Dooley K."/>
            <person name="Dorje P."/>
            <person name="Dorjee K."/>
            <person name="Dorris L."/>
            <person name="Duffey N."/>
            <person name="Dupes A."/>
            <person name="Elkins T."/>
            <person name="Engels R."/>
            <person name="Erickson J."/>
            <person name="Farina A."/>
            <person name="Faro S."/>
            <person name="Ferreira P."/>
            <person name="Fischer H."/>
            <person name="Fitzgerald M."/>
            <person name="Foley K."/>
            <person name="Gage D."/>
            <person name="Galagan J."/>
            <person name="Gearin G."/>
            <person name="Gnerre S."/>
            <person name="Gnirke A."/>
            <person name="Goyette A."/>
            <person name="Graham J."/>
            <person name="Grandbois E."/>
            <person name="Gyaltsen K."/>
            <person name="Hafez N."/>
            <person name="Hagopian D."/>
            <person name="Hagos B."/>
            <person name="Hall J."/>
            <person name="Hatcher B."/>
            <person name="Heller A."/>
            <person name="Higgins H."/>
            <person name="Honan T."/>
            <person name="Horn A."/>
            <person name="Houde N."/>
            <person name="Hughes L."/>
            <person name="Hulme W."/>
            <person name="Husby E."/>
            <person name="Iliev I."/>
            <person name="Jaffe D."/>
            <person name="Jones C."/>
            <person name="Kamal M."/>
            <person name="Kamat A."/>
            <person name="Kamvysselis M."/>
            <person name="Karlsson E."/>
            <person name="Kells C."/>
            <person name="Kieu A."/>
            <person name="Kisner P."/>
            <person name="Kodira C."/>
            <person name="Kulbokas E."/>
            <person name="Labutti K."/>
            <person name="Lama D."/>
            <person name="Landers T."/>
            <person name="Leger J."/>
            <person name="Levine S."/>
            <person name="Lewis D."/>
            <person name="Lewis T."/>
            <person name="Lindblad-toh K."/>
            <person name="Liu X."/>
            <person name="Lokyitsang T."/>
            <person name="Lokyitsang Y."/>
            <person name="Lucien O."/>
            <person name="Lui A."/>
            <person name="Ma L.J."/>
            <person name="Mabbitt R."/>
            <person name="Macdonald J."/>
            <person name="Maclean C."/>
            <person name="Major J."/>
            <person name="Manning J."/>
            <person name="Marabella R."/>
            <person name="Maru K."/>
            <person name="Matthews C."/>
            <person name="Mauceli E."/>
            <person name="Mccarthy M."/>
            <person name="Mcdonough S."/>
            <person name="Mcghee T."/>
            <person name="Meldrim J."/>
            <person name="Meneus L."/>
            <person name="Mesirov J."/>
            <person name="Mihalev A."/>
            <person name="Mihova T."/>
            <person name="Mikkelsen T."/>
            <person name="Mlenga V."/>
            <person name="Moru K."/>
            <person name="Mozes J."/>
            <person name="Mulrain L."/>
            <person name="Munson G."/>
            <person name="Naylor J."/>
            <person name="Newes C."/>
            <person name="Nguyen C."/>
            <person name="Nguyen N."/>
            <person name="Nguyen T."/>
            <person name="Nicol R."/>
            <person name="Nielsen C."/>
            <person name="Nizzari M."/>
            <person name="Norbu C."/>
            <person name="Norbu N."/>
            <person name="O'donnell P."/>
            <person name="Okoawo O."/>
            <person name="O'leary S."/>
            <person name="Omotosho B."/>
            <person name="O'neill K."/>
            <person name="Osman S."/>
            <person name="Parker S."/>
            <person name="Perrin D."/>
            <person name="Phunkhang P."/>
            <person name="Piqani B."/>
            <person name="Purcell S."/>
            <person name="Rachupka T."/>
            <person name="Ramasamy U."/>
            <person name="Rameau R."/>
            <person name="Ray V."/>
            <person name="Raymond C."/>
            <person name="Retta R."/>
            <person name="Richardson S."/>
            <person name="Rise C."/>
            <person name="Rodriguez J."/>
            <person name="Rogers J."/>
            <person name="Rogov P."/>
            <person name="Rutman M."/>
            <person name="Schupbach R."/>
            <person name="Seaman C."/>
            <person name="Settipalli S."/>
            <person name="Sharpe T."/>
            <person name="Sheridan J."/>
            <person name="Sherpa N."/>
            <person name="Shi J."/>
            <person name="Smirnov S."/>
            <person name="Smith C."/>
            <person name="Sougnez C."/>
            <person name="Spencer B."/>
            <person name="Stalker J."/>
            <person name="Stange-thomann N."/>
            <person name="Stavropoulos S."/>
            <person name="Stetson K."/>
            <person name="Stone C."/>
            <person name="Stone S."/>
            <person name="Stubbs M."/>
            <person name="Talamas J."/>
            <person name="Tchuinga P."/>
            <person name="Tenzing P."/>
            <person name="Tesfaye S."/>
            <person name="Theodore J."/>
            <person name="Thoulutsang Y."/>
            <person name="Topham K."/>
            <person name="Towey S."/>
            <person name="Tsamla T."/>
            <person name="Tsomo N."/>
            <person name="Vallee D."/>
            <person name="Vassiliev H."/>
            <person name="Venkataraman V."/>
            <person name="Vinson J."/>
            <person name="Vo A."/>
            <person name="Wade C."/>
            <person name="Wang S."/>
            <person name="Wangchuk T."/>
            <person name="Wangdi T."/>
            <person name="Whittaker C."/>
            <person name="Wilkinson J."/>
            <person name="Wu Y."/>
            <person name="Wyman D."/>
            <person name="Yadav S."/>
            <person name="Yang S."/>
            <person name="Yang X."/>
            <person name="Yeager S."/>
            <person name="Yee E."/>
            <person name="Young G."/>
            <person name="Zainoun J."/>
            <person name="Zembeck L."/>
            <person name="Zimmer A."/>
            <person name="Zody M."/>
            <person name="Lander E."/>
        </authorList>
    </citation>
    <scope>NUCLEOTIDE SEQUENCE [LARGE SCALE GENOMIC DNA]</scope>
</reference>
<dbReference type="OMA" id="ACANFIQ"/>
<organism evidence="10 11">
    <name type="scientific">Ciona savignyi</name>
    <name type="common">Pacific transparent sea squirt</name>
    <dbReference type="NCBI Taxonomy" id="51511"/>
    <lineage>
        <taxon>Eukaryota</taxon>
        <taxon>Metazoa</taxon>
        <taxon>Chordata</taxon>
        <taxon>Tunicata</taxon>
        <taxon>Ascidiacea</taxon>
        <taxon>Phlebobranchia</taxon>
        <taxon>Cionidae</taxon>
        <taxon>Ciona</taxon>
    </lineage>
</organism>
<feature type="domain" description="C2H2-type" evidence="9">
    <location>
        <begin position="338"/>
        <end position="366"/>
    </location>
</feature>
<dbReference type="FunFam" id="3.30.160.60:FF:001397">
    <property type="entry name" value="Datilografo, isoform A"/>
    <property type="match status" value="1"/>
</dbReference>
<dbReference type="GO" id="GO:0008270">
    <property type="term" value="F:zinc ion binding"/>
    <property type="evidence" value="ECO:0007669"/>
    <property type="project" value="UniProtKB-KW"/>
</dbReference>
<sequence>CFGLSRQNMLCDYAAALLKKLKEQRNKGSYCDIEIHIGEKIFYGHKCILAAASAHLESNIRDAESNYIDETTLHRSKIQLSGISLTGFEVLFNFMYTGELQAIINEDNVNDVSVAALILDIQTALDCCVEFKRKKFAVANLIRTDRSQLTNPECSSSEVRYSPESQSLARRNSTPAFTRVKSDNGALNDIQINEVVSCSTTKHKTEVFEIMENGDSGSLMAGDEQPSTLSEANSEVSTFPSTSENFFNAVSNSGDMISACANFIQSFEAMNSNPEALPTLLPMGGQERVIASISPSNSAPILTPNPEEMRESQVEVDERFNELSFFAEQIEKNGEIIWRCKICKRTFRKLSYLKYVHVRLHNGNRPHVCNLCGKPFATRGNLLQHHKMHLAKSGILPFKCKFCKRAFSLKGNCQKHEKTHTKPYRCEFCTRVFSNKNDCIQHINRHHSLQAANPTIGLRCSKCLSLFTERFGTQYFGHKCV</sequence>
<dbReference type="Ensembl" id="ENSCSAVT00000002553.1">
    <property type="protein sequence ID" value="ENSCSAVP00000002512.1"/>
    <property type="gene ID" value="ENSCSAVG00000001481.1"/>
</dbReference>
<dbReference type="PROSITE" id="PS00028">
    <property type="entry name" value="ZINC_FINGER_C2H2_1"/>
    <property type="match status" value="3"/>
</dbReference>
<dbReference type="STRING" id="51511.ENSCSAVP00000002512"/>
<dbReference type="InterPro" id="IPR036236">
    <property type="entry name" value="Znf_C2H2_sf"/>
</dbReference>
<dbReference type="GeneTree" id="ENSGT00940000168270"/>
<dbReference type="CDD" id="cd18186">
    <property type="entry name" value="BTB_POZ_ZBTB_KLHL-like"/>
    <property type="match status" value="1"/>
</dbReference>
<reference evidence="10" key="2">
    <citation type="submission" date="2025-08" db="UniProtKB">
        <authorList>
            <consortium name="Ensembl"/>
        </authorList>
    </citation>
    <scope>IDENTIFICATION</scope>
</reference>
<dbReference type="InParanoid" id="H2YB14"/>
<keyword evidence="11" id="KW-1185">Reference proteome</keyword>
<dbReference type="InterPro" id="IPR011333">
    <property type="entry name" value="SKP1/BTB/POZ_sf"/>
</dbReference>
<dbReference type="SUPFAM" id="SSF54695">
    <property type="entry name" value="POZ domain"/>
    <property type="match status" value="1"/>
</dbReference>
<dbReference type="Gene3D" id="3.30.160.60">
    <property type="entry name" value="Classic Zinc Finger"/>
    <property type="match status" value="3"/>
</dbReference>
<evidence type="ECO:0000256" key="4">
    <source>
        <dbReference type="ARBA" id="ARBA00022771"/>
    </source>
</evidence>
<evidence type="ECO:0000256" key="2">
    <source>
        <dbReference type="ARBA" id="ARBA00022723"/>
    </source>
</evidence>
<feature type="domain" description="C2H2-type" evidence="9">
    <location>
        <begin position="398"/>
        <end position="425"/>
    </location>
</feature>
<evidence type="ECO:0000313" key="11">
    <source>
        <dbReference type="Proteomes" id="UP000007875"/>
    </source>
</evidence>
<keyword evidence="6" id="KW-0539">Nucleus</keyword>
<dbReference type="InterPro" id="IPR013087">
    <property type="entry name" value="Znf_C2H2_type"/>
</dbReference>
<proteinExistence type="predicted"/>
<accession>H2YB14</accession>
<dbReference type="PROSITE" id="PS50157">
    <property type="entry name" value="ZINC_FINGER_C2H2_2"/>
    <property type="match status" value="4"/>
</dbReference>
<dbReference type="Pfam" id="PF00096">
    <property type="entry name" value="zf-C2H2"/>
    <property type="match status" value="1"/>
</dbReference>
<feature type="domain" description="C2H2-type" evidence="9">
    <location>
        <begin position="367"/>
        <end position="394"/>
    </location>
</feature>
<dbReference type="Gene3D" id="3.30.710.10">
    <property type="entry name" value="Potassium Channel Kv1.1, Chain A"/>
    <property type="match status" value="1"/>
</dbReference>
<dbReference type="FunCoup" id="H2YB14">
    <property type="interactions" value="1"/>
</dbReference>
<name>H2YB14_CIOSA</name>
<evidence type="ECO:0000256" key="7">
    <source>
        <dbReference type="PROSITE-ProRule" id="PRU00042"/>
    </source>
</evidence>
<evidence type="ECO:0000256" key="1">
    <source>
        <dbReference type="ARBA" id="ARBA00004123"/>
    </source>
</evidence>
<evidence type="ECO:0000256" key="6">
    <source>
        <dbReference type="ARBA" id="ARBA00023242"/>
    </source>
</evidence>
<comment type="subcellular location">
    <subcellularLocation>
        <location evidence="1">Nucleus</location>
    </subcellularLocation>
</comment>
<evidence type="ECO:0000259" key="8">
    <source>
        <dbReference type="PROSITE" id="PS50097"/>
    </source>
</evidence>
<dbReference type="PROSITE" id="PS50097">
    <property type="entry name" value="BTB"/>
    <property type="match status" value="1"/>
</dbReference>
<feature type="domain" description="BTB" evidence="8">
    <location>
        <begin position="31"/>
        <end position="104"/>
    </location>
</feature>
<evidence type="ECO:0000259" key="9">
    <source>
        <dbReference type="PROSITE" id="PS50157"/>
    </source>
</evidence>
<dbReference type="GO" id="GO:0005634">
    <property type="term" value="C:nucleus"/>
    <property type="evidence" value="ECO:0007669"/>
    <property type="project" value="UniProtKB-SubCell"/>
</dbReference>
<keyword evidence="2" id="KW-0479">Metal-binding</keyword>
<dbReference type="Proteomes" id="UP000007875">
    <property type="component" value="Unassembled WGS sequence"/>
</dbReference>
<keyword evidence="5" id="KW-0862">Zinc</keyword>
<dbReference type="AlphaFoldDB" id="H2YB14"/>
<dbReference type="SMART" id="SM00225">
    <property type="entry name" value="BTB"/>
    <property type="match status" value="1"/>
</dbReference>
<dbReference type="eggNOG" id="KOG1721">
    <property type="taxonomic scope" value="Eukaryota"/>
</dbReference>